<evidence type="ECO:0000313" key="2">
    <source>
        <dbReference type="Proteomes" id="UP000076407"/>
    </source>
</evidence>
<name>A0A182XRF6_ANOQN</name>
<evidence type="ECO:0000313" key="1">
    <source>
        <dbReference type="EnsemblMetazoa" id="AQUA014430-PA"/>
    </source>
</evidence>
<proteinExistence type="predicted"/>
<dbReference type="Proteomes" id="UP000076407">
    <property type="component" value="Unassembled WGS sequence"/>
</dbReference>
<organism evidence="1 2">
    <name type="scientific">Anopheles quadriannulatus</name>
    <name type="common">Mosquito</name>
    <dbReference type="NCBI Taxonomy" id="34691"/>
    <lineage>
        <taxon>Eukaryota</taxon>
        <taxon>Metazoa</taxon>
        <taxon>Ecdysozoa</taxon>
        <taxon>Arthropoda</taxon>
        <taxon>Hexapoda</taxon>
        <taxon>Insecta</taxon>
        <taxon>Pterygota</taxon>
        <taxon>Neoptera</taxon>
        <taxon>Endopterygota</taxon>
        <taxon>Diptera</taxon>
        <taxon>Nematocera</taxon>
        <taxon>Culicoidea</taxon>
        <taxon>Culicidae</taxon>
        <taxon>Anophelinae</taxon>
        <taxon>Anopheles</taxon>
    </lineage>
</organism>
<dbReference type="AlphaFoldDB" id="A0A182XRF6"/>
<sequence length="25" mass="2749">MYVRRYGSCVGVSDVPCLGRNSRSS</sequence>
<dbReference type="EnsemblMetazoa" id="AQUA014430-RA">
    <property type="protein sequence ID" value="AQUA014430-PA"/>
    <property type="gene ID" value="AQUA014430"/>
</dbReference>
<protein>
    <submittedName>
        <fullName evidence="1">Uncharacterized protein</fullName>
    </submittedName>
</protein>
<dbReference type="VEuPathDB" id="VectorBase:AQUA014430"/>
<keyword evidence="2" id="KW-1185">Reference proteome</keyword>
<reference evidence="1" key="1">
    <citation type="submission" date="2020-05" db="UniProtKB">
        <authorList>
            <consortium name="EnsemblMetazoa"/>
        </authorList>
    </citation>
    <scope>IDENTIFICATION</scope>
    <source>
        <strain evidence="1">SANGQUA</strain>
    </source>
</reference>
<accession>A0A182XRF6</accession>